<gene>
    <name evidence="1" type="ORF">LARV_03584</name>
</gene>
<dbReference type="RefSeq" id="WP_075074941.1">
    <property type="nucleotide sequence ID" value="NZ_DF967972.1"/>
</dbReference>
<name>A0A0S7BL31_9CHLR</name>
<accession>A0A0S7BL31</accession>
<dbReference type="STRING" id="360412.LARV_03584"/>
<reference evidence="1" key="1">
    <citation type="submission" date="2015-07" db="EMBL/GenBank/DDBJ databases">
        <title>Draft Genome Sequences of Anaerolinea thermolimosa IMO-1, Bellilinea caldifistulae GOMI-1, Leptolinea tardivitalis YMTK-2, Levilinea saccharolytica KIBI-1,Longilinea arvoryzae KOME-1, Previously Described as Members of the Anaerolineaceae (Chloroflexi).</title>
        <authorList>
            <person name="Sekiguchi Y."/>
            <person name="Ohashi A."/>
            <person name="Matsuura N."/>
            <person name="Tourlousse M.D."/>
        </authorList>
    </citation>
    <scope>NUCLEOTIDE SEQUENCE [LARGE SCALE GENOMIC DNA]</scope>
    <source>
        <strain evidence="1">KOME-1</strain>
    </source>
</reference>
<organism evidence="1">
    <name type="scientific">Longilinea arvoryzae</name>
    <dbReference type="NCBI Taxonomy" id="360412"/>
    <lineage>
        <taxon>Bacteria</taxon>
        <taxon>Bacillati</taxon>
        <taxon>Chloroflexota</taxon>
        <taxon>Anaerolineae</taxon>
        <taxon>Anaerolineales</taxon>
        <taxon>Anaerolineaceae</taxon>
        <taxon>Longilinea</taxon>
    </lineage>
</organism>
<proteinExistence type="predicted"/>
<evidence type="ECO:0000313" key="1">
    <source>
        <dbReference type="EMBL" id="GAP15792.1"/>
    </source>
</evidence>
<sequence length="276" mass="31433">MIEIPLFQGFSLKMNGVPLNRKEYPTAYLQKGLILLDHGMELDEEGVGFGVPLLKRGLNTIFPGSVELTLQQEESTYIVYAYFKLNLVEKISAGQNELVENRWLYGVKNLLAATIRRLPISRGLLTFTSSKLRKMFNWETTYSFTDFSEIVKIEYRIEFGTGKVAIKVDASNLRPEVTEVVVMNEQGARAFDRYTDTSGTTLEGDEIGCWDEVNGEKAWFTSSKHKVSFKLGQIKGARLFRGRELVGNRLAWAGFGYSFPSSIKYIQYEIEIEETR</sequence>
<keyword evidence="2" id="KW-1185">Reference proteome</keyword>
<dbReference type="EMBL" id="DF967972">
    <property type="protein sequence ID" value="GAP15792.1"/>
    <property type="molecule type" value="Genomic_DNA"/>
</dbReference>
<protein>
    <submittedName>
        <fullName evidence="1">Uncharacterized protein</fullName>
    </submittedName>
</protein>
<dbReference type="AlphaFoldDB" id="A0A0S7BL31"/>
<evidence type="ECO:0000313" key="2">
    <source>
        <dbReference type="Proteomes" id="UP000055060"/>
    </source>
</evidence>
<dbReference type="Proteomes" id="UP000055060">
    <property type="component" value="Unassembled WGS sequence"/>
</dbReference>